<evidence type="ECO:0000313" key="1">
    <source>
        <dbReference type="EMBL" id="MFC7125778.1"/>
    </source>
</evidence>
<reference evidence="1 2" key="1">
    <citation type="journal article" date="2014" name="Int. J. Syst. Evol. Microbiol.">
        <title>Complete genome sequence of Corynebacterium casei LMG S-19264T (=DSM 44701T), isolated from a smear-ripened cheese.</title>
        <authorList>
            <consortium name="US DOE Joint Genome Institute (JGI-PGF)"/>
            <person name="Walter F."/>
            <person name="Albersmeier A."/>
            <person name="Kalinowski J."/>
            <person name="Ruckert C."/>
        </authorList>
    </citation>
    <scope>NUCLEOTIDE SEQUENCE [LARGE SCALE GENOMIC DNA]</scope>
    <source>
        <strain evidence="1 2">CGMCC 4.7215</strain>
    </source>
</reference>
<evidence type="ECO:0000313" key="2">
    <source>
        <dbReference type="Proteomes" id="UP001596414"/>
    </source>
</evidence>
<proteinExistence type="predicted"/>
<dbReference type="Proteomes" id="UP001596414">
    <property type="component" value="Unassembled WGS sequence"/>
</dbReference>
<dbReference type="AlphaFoldDB" id="A0ABD5X9Y6"/>
<dbReference type="GeneID" id="43543602"/>
<accession>A0ABD5X9Y6</accession>
<organism evidence="1 2">
    <name type="scientific">Halovenus rubra</name>
    <dbReference type="NCBI Taxonomy" id="869890"/>
    <lineage>
        <taxon>Archaea</taxon>
        <taxon>Methanobacteriati</taxon>
        <taxon>Methanobacteriota</taxon>
        <taxon>Stenosarchaea group</taxon>
        <taxon>Halobacteria</taxon>
        <taxon>Halobacteriales</taxon>
        <taxon>Haloarculaceae</taxon>
        <taxon>Halovenus</taxon>
    </lineage>
</organism>
<name>A0ABD5X9Y6_9EURY</name>
<dbReference type="EMBL" id="JBHSZQ010000009">
    <property type="protein sequence ID" value="MFC7125778.1"/>
    <property type="molecule type" value="Genomic_DNA"/>
</dbReference>
<sequence>MDGATEDDNSQHPQPTRHIDAIVPKNTHSVDEVVRKAEINRTEEWGTIGLPIFLTPEELEKQGIDPETTDQATVRVQDGFLLIDSE</sequence>
<comment type="caution">
    <text evidence="1">The sequence shown here is derived from an EMBL/GenBank/DDBJ whole genome shotgun (WGS) entry which is preliminary data.</text>
</comment>
<protein>
    <submittedName>
        <fullName evidence="1">Uncharacterized protein</fullName>
    </submittedName>
</protein>
<gene>
    <name evidence="1" type="ORF">ACFQJ7_06960</name>
</gene>
<dbReference type="RefSeq" id="WP_158832770.1">
    <property type="nucleotide sequence ID" value="NZ_JAODIY010000018.1"/>
</dbReference>